<dbReference type="PATRIC" id="fig|1008153.3.peg.2968"/>
<keyword evidence="4" id="KW-0808">Transferase</keyword>
<proteinExistence type="predicted"/>
<evidence type="ECO:0000259" key="3">
    <source>
        <dbReference type="PROSITE" id="PS50110"/>
    </source>
</evidence>
<dbReference type="PANTHER" id="PTHR44591:SF3">
    <property type="entry name" value="RESPONSE REGULATORY DOMAIN-CONTAINING PROTEIN"/>
    <property type="match status" value="1"/>
</dbReference>
<dbReference type="InterPro" id="IPR011006">
    <property type="entry name" value="CheY-like_superfamily"/>
</dbReference>
<dbReference type="AlphaFoldDB" id="A0A151ABZ5"/>
<comment type="caution">
    <text evidence="4">The sequence shown here is derived from an EMBL/GenBank/DDBJ whole genome shotgun (WGS) entry which is preliminary data.</text>
</comment>
<evidence type="ECO:0000313" key="4">
    <source>
        <dbReference type="EMBL" id="KYH25070.1"/>
    </source>
</evidence>
<sequence>MGDRISAPVDVLCVDDEPDGADLTAIRLERIDERFSVETATSARAGLAYIEENTVDCVVSDYKMPDIDGLAFFERVREKYPRLPFVLFTGRGSAAVADDARSRGVTDYLEKDADDRYEVLADQIRNAVEKRRREIPPNGHGQ</sequence>
<dbReference type="Proteomes" id="UP000075321">
    <property type="component" value="Unassembled WGS sequence"/>
</dbReference>
<evidence type="ECO:0000256" key="1">
    <source>
        <dbReference type="ARBA" id="ARBA00022553"/>
    </source>
</evidence>
<feature type="domain" description="Response regulatory" evidence="3">
    <location>
        <begin position="10"/>
        <end position="126"/>
    </location>
</feature>
<dbReference type="SUPFAM" id="SSF52172">
    <property type="entry name" value="CheY-like"/>
    <property type="match status" value="1"/>
</dbReference>
<dbReference type="InterPro" id="IPR050595">
    <property type="entry name" value="Bact_response_regulator"/>
</dbReference>
<dbReference type="Gene3D" id="3.40.50.2300">
    <property type="match status" value="1"/>
</dbReference>
<dbReference type="InterPro" id="IPR001789">
    <property type="entry name" value="Sig_transdc_resp-reg_receiver"/>
</dbReference>
<evidence type="ECO:0000256" key="2">
    <source>
        <dbReference type="PROSITE-ProRule" id="PRU00169"/>
    </source>
</evidence>
<reference evidence="4 5" key="1">
    <citation type="submission" date="2016-02" db="EMBL/GenBank/DDBJ databases">
        <title>Genome sequence of Halalkalicoccus paucihalophilus DSM 24557.</title>
        <authorList>
            <person name="Poehlein A."/>
            <person name="Daniel R."/>
        </authorList>
    </citation>
    <scope>NUCLEOTIDE SEQUENCE [LARGE SCALE GENOMIC DNA]</scope>
    <source>
        <strain evidence="4 5">DSM 24557</strain>
    </source>
</reference>
<keyword evidence="1 2" id="KW-0597">Phosphoprotein</keyword>
<organism evidence="4 5">
    <name type="scientific">Halalkalicoccus paucihalophilus</name>
    <dbReference type="NCBI Taxonomy" id="1008153"/>
    <lineage>
        <taxon>Archaea</taxon>
        <taxon>Methanobacteriati</taxon>
        <taxon>Methanobacteriota</taxon>
        <taxon>Stenosarchaea group</taxon>
        <taxon>Halobacteria</taxon>
        <taxon>Halobacteriales</taxon>
        <taxon>Halococcaceae</taxon>
        <taxon>Halalkalicoccus</taxon>
    </lineage>
</organism>
<feature type="modified residue" description="4-aspartylphosphate" evidence="2">
    <location>
        <position position="61"/>
    </location>
</feature>
<dbReference type="GO" id="GO:0004673">
    <property type="term" value="F:protein histidine kinase activity"/>
    <property type="evidence" value="ECO:0007669"/>
    <property type="project" value="UniProtKB-EC"/>
</dbReference>
<keyword evidence="4" id="KW-0418">Kinase</keyword>
<dbReference type="SMART" id="SM00448">
    <property type="entry name" value="REC"/>
    <property type="match status" value="1"/>
</dbReference>
<dbReference type="Pfam" id="PF00072">
    <property type="entry name" value="Response_reg"/>
    <property type="match status" value="1"/>
</dbReference>
<dbReference type="EMBL" id="LTAZ01000008">
    <property type="protein sequence ID" value="KYH25070.1"/>
    <property type="molecule type" value="Genomic_DNA"/>
</dbReference>
<name>A0A151ABZ5_9EURY</name>
<keyword evidence="5" id="KW-1185">Reference proteome</keyword>
<dbReference type="GO" id="GO:0000160">
    <property type="term" value="P:phosphorelay signal transduction system"/>
    <property type="evidence" value="ECO:0007669"/>
    <property type="project" value="InterPro"/>
</dbReference>
<gene>
    <name evidence="4" type="primary">rcsC</name>
    <name evidence="4" type="ORF">HAPAU_28910</name>
</gene>
<dbReference type="RefSeq" id="WP_066383864.1">
    <property type="nucleotide sequence ID" value="NZ_LTAZ01000008.1"/>
</dbReference>
<dbReference type="PROSITE" id="PS50110">
    <property type="entry name" value="RESPONSE_REGULATORY"/>
    <property type="match status" value="1"/>
</dbReference>
<evidence type="ECO:0000313" key="5">
    <source>
        <dbReference type="Proteomes" id="UP000075321"/>
    </source>
</evidence>
<protein>
    <submittedName>
        <fullName evidence="4">Sensor histidine kinase RcsC</fullName>
        <ecNumber evidence="4">2.7.13.3</ecNumber>
    </submittedName>
</protein>
<dbReference type="PANTHER" id="PTHR44591">
    <property type="entry name" value="STRESS RESPONSE REGULATOR PROTEIN 1"/>
    <property type="match status" value="1"/>
</dbReference>
<dbReference type="EC" id="2.7.13.3" evidence="4"/>
<dbReference type="OrthoDB" id="8127at2157"/>
<accession>A0A151ABZ5</accession>